<keyword evidence="2" id="KW-0677">Repeat</keyword>
<sequence>MRLWKPEQLAEFEADAATERQLHPKPASASAKSVTYKFSTSSFLRNSYRNPWGFIRSSRMLEDLDALAAMIAVDHCTTTSAGGELFWPVMVTASVDRITIAENAALDRDMTLRGSVKWTGGSSLQIAMRCDFARFTFVTRSRGSGRSTPVPQLVLESPVQEQEFRRVQHVMDRRRLQRTAGAGGAAAEAGEAFVRAQALLAEGELLRAMPCRAGSDAVLIRDTALSSVILCMPQERNTADRIFGGFLMSRALELAFTAAYNAFGTVPATSLVDEVEFGRPVDVGDILKLNACILSTRCYDDGRAPRASVEVLAHVLRPTEPSTRLSNRFDFTFSFPALVGARADGGGSEEAPRVKRVLPSDMNEALRVAQVSFISPLTVMS</sequence>
<evidence type="ECO:0000313" key="6">
    <source>
        <dbReference type="EMBL" id="KAG5186273.1"/>
    </source>
</evidence>
<dbReference type="InterPro" id="IPR029069">
    <property type="entry name" value="HotDog_dom_sf"/>
</dbReference>
<evidence type="ECO:0000256" key="4">
    <source>
        <dbReference type="ARBA" id="ARBA00022946"/>
    </source>
</evidence>
<dbReference type="Proteomes" id="UP000664859">
    <property type="component" value="Unassembled WGS sequence"/>
</dbReference>
<dbReference type="CDD" id="cd03442">
    <property type="entry name" value="BFIT_BACH"/>
    <property type="match status" value="1"/>
</dbReference>
<dbReference type="EMBL" id="JAFCMP010000112">
    <property type="protein sequence ID" value="KAG5186273.1"/>
    <property type="molecule type" value="Genomic_DNA"/>
</dbReference>
<proteinExistence type="inferred from homology"/>
<dbReference type="InterPro" id="IPR033120">
    <property type="entry name" value="HOTDOG_ACOT"/>
</dbReference>
<name>A0A835ZC66_9STRA</name>
<evidence type="ECO:0000313" key="7">
    <source>
        <dbReference type="Proteomes" id="UP000664859"/>
    </source>
</evidence>
<dbReference type="SUPFAM" id="SSF54637">
    <property type="entry name" value="Thioesterase/thiol ester dehydrase-isomerase"/>
    <property type="match status" value="2"/>
</dbReference>
<reference evidence="6" key="1">
    <citation type="submission" date="2021-02" db="EMBL/GenBank/DDBJ databases">
        <title>First Annotated Genome of the Yellow-green Alga Tribonema minus.</title>
        <authorList>
            <person name="Mahan K.M."/>
        </authorList>
    </citation>
    <scope>NUCLEOTIDE SEQUENCE</scope>
    <source>
        <strain evidence="6">UTEX B ZZ1240</strain>
    </source>
</reference>
<evidence type="ECO:0000256" key="1">
    <source>
        <dbReference type="ARBA" id="ARBA00010458"/>
    </source>
</evidence>
<dbReference type="PANTHER" id="PTHR12655">
    <property type="entry name" value="ACYL-COA THIOESTERASE"/>
    <property type="match status" value="1"/>
</dbReference>
<dbReference type="OrthoDB" id="331699at2759"/>
<feature type="domain" description="HotDog ACOT-type" evidence="5">
    <location>
        <begin position="34"/>
        <end position="161"/>
    </location>
</feature>
<comment type="similarity">
    <text evidence="1">Belongs to the acyl coenzyme A hydrolase family.</text>
</comment>
<gene>
    <name evidence="6" type="ORF">JKP88DRAFT_156953</name>
</gene>
<dbReference type="GO" id="GO:0047617">
    <property type="term" value="F:fatty acyl-CoA hydrolase activity"/>
    <property type="evidence" value="ECO:0007669"/>
    <property type="project" value="TreeGrafter"/>
</dbReference>
<accession>A0A835ZC66</accession>
<dbReference type="PROSITE" id="PS51770">
    <property type="entry name" value="HOTDOG_ACOT"/>
    <property type="match status" value="2"/>
</dbReference>
<dbReference type="AlphaFoldDB" id="A0A835ZC66"/>
<dbReference type="Gene3D" id="3.10.129.10">
    <property type="entry name" value="Hotdog Thioesterase"/>
    <property type="match status" value="2"/>
</dbReference>
<evidence type="ECO:0000256" key="2">
    <source>
        <dbReference type="ARBA" id="ARBA00022737"/>
    </source>
</evidence>
<keyword evidence="4" id="KW-0809">Transit peptide</keyword>
<protein>
    <recommendedName>
        <fullName evidence="5">HotDog ACOT-type domain-containing protein</fullName>
    </recommendedName>
</protein>
<feature type="domain" description="HotDog ACOT-type" evidence="5">
    <location>
        <begin position="221"/>
        <end position="339"/>
    </location>
</feature>
<organism evidence="6 7">
    <name type="scientific">Tribonema minus</name>
    <dbReference type="NCBI Taxonomy" id="303371"/>
    <lineage>
        <taxon>Eukaryota</taxon>
        <taxon>Sar</taxon>
        <taxon>Stramenopiles</taxon>
        <taxon>Ochrophyta</taxon>
        <taxon>PX clade</taxon>
        <taxon>Xanthophyceae</taxon>
        <taxon>Tribonematales</taxon>
        <taxon>Tribonemataceae</taxon>
        <taxon>Tribonema</taxon>
    </lineage>
</organism>
<comment type="caution">
    <text evidence="6">The sequence shown here is derived from an EMBL/GenBank/DDBJ whole genome shotgun (WGS) entry which is preliminary data.</text>
</comment>
<dbReference type="PANTHER" id="PTHR12655:SF0">
    <property type="entry name" value="ACYL-COENZYME A THIOESTERASE 9, MITOCHONDRIAL"/>
    <property type="match status" value="1"/>
</dbReference>
<dbReference type="GO" id="GO:0006637">
    <property type="term" value="P:acyl-CoA metabolic process"/>
    <property type="evidence" value="ECO:0007669"/>
    <property type="project" value="TreeGrafter"/>
</dbReference>
<keyword evidence="3" id="KW-0378">Hydrolase</keyword>
<evidence type="ECO:0000259" key="5">
    <source>
        <dbReference type="PROSITE" id="PS51770"/>
    </source>
</evidence>
<evidence type="ECO:0000256" key="3">
    <source>
        <dbReference type="ARBA" id="ARBA00022801"/>
    </source>
</evidence>
<keyword evidence="7" id="KW-1185">Reference proteome</keyword>